<accession>A0A8X7NU09</accession>
<dbReference type="OrthoDB" id="10576719at2759"/>
<dbReference type="Proteomes" id="UP000886595">
    <property type="component" value="Unassembled WGS sequence"/>
</dbReference>
<gene>
    <name evidence="1" type="ORF">Bca52824_090076</name>
</gene>
<evidence type="ECO:0000313" key="2">
    <source>
        <dbReference type="Proteomes" id="UP000886595"/>
    </source>
</evidence>
<sequence>MKSTTKYHLTTGKSPVAVYFNDIPPEPSESQLQFGAGMLIPVNQHFQVEYCIYWEENLKSNFISLRKKKVADAHCVDGFLNRCQDLLSQCKTFGHIKQLHAHILRTVSHPSATPFSSTSPLLLPQSISTTLSPSSHLSLSPEPFLFNLLLRTSLVPMNLETTILFYQRIRTLGGRLDQFSFTPILKAAAKVSALFEVQSFTALP</sequence>
<proteinExistence type="predicted"/>
<dbReference type="EMBL" id="JAAMPC010001604">
    <property type="protein sequence ID" value="KAG2239216.1"/>
    <property type="molecule type" value="Genomic_DNA"/>
</dbReference>
<evidence type="ECO:0000313" key="1">
    <source>
        <dbReference type="EMBL" id="KAG2239216.1"/>
    </source>
</evidence>
<keyword evidence="2" id="KW-1185">Reference proteome</keyword>
<dbReference type="AlphaFoldDB" id="A0A8X7NU09"/>
<organism evidence="1 2">
    <name type="scientific">Brassica carinata</name>
    <name type="common">Ethiopian mustard</name>
    <name type="synonym">Abyssinian cabbage</name>
    <dbReference type="NCBI Taxonomy" id="52824"/>
    <lineage>
        <taxon>Eukaryota</taxon>
        <taxon>Viridiplantae</taxon>
        <taxon>Streptophyta</taxon>
        <taxon>Embryophyta</taxon>
        <taxon>Tracheophyta</taxon>
        <taxon>Spermatophyta</taxon>
        <taxon>Magnoliopsida</taxon>
        <taxon>eudicotyledons</taxon>
        <taxon>Gunneridae</taxon>
        <taxon>Pentapetalae</taxon>
        <taxon>rosids</taxon>
        <taxon>malvids</taxon>
        <taxon>Brassicales</taxon>
        <taxon>Brassicaceae</taxon>
        <taxon>Brassiceae</taxon>
        <taxon>Brassica</taxon>
    </lineage>
</organism>
<protein>
    <submittedName>
        <fullName evidence="1">Uncharacterized protein</fullName>
    </submittedName>
</protein>
<reference evidence="1 2" key="1">
    <citation type="submission" date="2020-02" db="EMBL/GenBank/DDBJ databases">
        <authorList>
            <person name="Ma Q."/>
            <person name="Huang Y."/>
            <person name="Song X."/>
            <person name="Pei D."/>
        </authorList>
    </citation>
    <scope>NUCLEOTIDE SEQUENCE [LARGE SCALE GENOMIC DNA]</scope>
    <source>
        <strain evidence="1">Sxm20200214</strain>
        <tissue evidence="1">Leaf</tissue>
    </source>
</reference>
<name>A0A8X7NU09_BRACI</name>
<comment type="caution">
    <text evidence="1">The sequence shown here is derived from an EMBL/GenBank/DDBJ whole genome shotgun (WGS) entry which is preliminary data.</text>
</comment>